<reference evidence="2 3" key="1">
    <citation type="submission" date="2019-10" db="EMBL/GenBank/DDBJ databases">
        <title>Characterization of the phylogenetic diversity of two novel species belonging to the genus Bifidobacterium: Bifidobacterium cebidarum sp. nov. and Bifidobacterium leontopitheci sp. nov.</title>
        <authorList>
            <person name="Lugli G.A."/>
            <person name="Duranti S."/>
            <person name="Milani C."/>
            <person name="Turroni F."/>
            <person name="Ventura M."/>
        </authorList>
    </citation>
    <scope>NUCLEOTIDE SEQUENCE [LARGE SCALE GENOMIC DNA]</scope>
    <source>
        <strain evidence="2 3">DSM 100688</strain>
    </source>
</reference>
<dbReference type="EMBL" id="WBSM01000011">
    <property type="protein sequence ID" value="KAB8287071.1"/>
    <property type="molecule type" value="Genomic_DNA"/>
</dbReference>
<evidence type="ECO:0000313" key="3">
    <source>
        <dbReference type="Proteomes" id="UP000482084"/>
    </source>
</evidence>
<sequence length="99" mass="10811">MRYRDISASREMLCGNGLGVHMHDCTKGQLRKKLPSKEELSAKQTEGSRGNHPDSPQSASLDSSLRGEPRVTLQAHFCEAARRSRASLISFSATSAPVQ</sequence>
<dbReference type="Proteomes" id="UP000482084">
    <property type="component" value="Unassembled WGS sequence"/>
</dbReference>
<feature type="compositionally biased region" description="Polar residues" evidence="1">
    <location>
        <begin position="42"/>
        <end position="63"/>
    </location>
</feature>
<evidence type="ECO:0000313" key="2">
    <source>
        <dbReference type="EMBL" id="KAB8287071.1"/>
    </source>
</evidence>
<name>A0A6L4WY94_9BIFI</name>
<gene>
    <name evidence="2" type="ORF">DSM100688_1846</name>
</gene>
<dbReference type="AlphaFoldDB" id="A0A6L4WY94"/>
<accession>A0A6L4WY94</accession>
<comment type="caution">
    <text evidence="2">The sequence shown here is derived from an EMBL/GenBank/DDBJ whole genome shotgun (WGS) entry which is preliminary data.</text>
</comment>
<feature type="region of interest" description="Disordered" evidence="1">
    <location>
        <begin position="29"/>
        <end position="66"/>
    </location>
</feature>
<protein>
    <submittedName>
        <fullName evidence="2">Uncharacterized protein</fullName>
    </submittedName>
</protein>
<keyword evidence="3" id="KW-1185">Reference proteome</keyword>
<evidence type="ECO:0000256" key="1">
    <source>
        <dbReference type="SAM" id="MobiDB-lite"/>
    </source>
</evidence>
<organism evidence="2 3">
    <name type="scientific">Bifidobacterium ramosum</name>
    <dbReference type="NCBI Taxonomy" id="1798158"/>
    <lineage>
        <taxon>Bacteria</taxon>
        <taxon>Bacillati</taxon>
        <taxon>Actinomycetota</taxon>
        <taxon>Actinomycetes</taxon>
        <taxon>Bifidobacteriales</taxon>
        <taxon>Bifidobacteriaceae</taxon>
        <taxon>Bifidobacterium</taxon>
    </lineage>
</organism>
<proteinExistence type="predicted"/>